<evidence type="ECO:0000313" key="3">
    <source>
        <dbReference type="EMBL" id="QHU02449.1"/>
    </source>
</evidence>
<accession>A0A6C0J9Z6</accession>
<evidence type="ECO:0000256" key="1">
    <source>
        <dbReference type="ARBA" id="ARBA00023121"/>
    </source>
</evidence>
<dbReference type="InterPro" id="IPR022408">
    <property type="entry name" value="Acyl-CoA-binding_prot_CS"/>
</dbReference>
<dbReference type="InterPro" id="IPR014352">
    <property type="entry name" value="FERM/acyl-CoA-bd_prot_sf"/>
</dbReference>
<dbReference type="PANTHER" id="PTHR23310">
    <property type="entry name" value="ACYL-COA-BINDING PROTEIN, ACBP"/>
    <property type="match status" value="1"/>
</dbReference>
<organism evidence="3">
    <name type="scientific">viral metagenome</name>
    <dbReference type="NCBI Taxonomy" id="1070528"/>
    <lineage>
        <taxon>unclassified sequences</taxon>
        <taxon>metagenomes</taxon>
        <taxon>organismal metagenomes</taxon>
    </lineage>
</organism>
<dbReference type="Pfam" id="PF00887">
    <property type="entry name" value="ACBP"/>
    <property type="match status" value="1"/>
</dbReference>
<sequence length="88" mass="10290">MSSIEDEFQHYSRAVKLVSNRPSDEDLLILYGLYKQSTIGDCNTIEPGFFEFTEKSKWNSWNSYKGKGNEESMNLYIQKAKYVINNYS</sequence>
<dbReference type="SUPFAM" id="SSF47027">
    <property type="entry name" value="Acyl-CoA binding protein"/>
    <property type="match status" value="1"/>
</dbReference>
<dbReference type="GO" id="GO:0000062">
    <property type="term" value="F:fatty-acyl-CoA binding"/>
    <property type="evidence" value="ECO:0007669"/>
    <property type="project" value="InterPro"/>
</dbReference>
<dbReference type="InterPro" id="IPR000582">
    <property type="entry name" value="Acyl-CoA-binding_protein"/>
</dbReference>
<evidence type="ECO:0000259" key="2">
    <source>
        <dbReference type="PROSITE" id="PS51228"/>
    </source>
</evidence>
<dbReference type="PROSITE" id="PS51228">
    <property type="entry name" value="ACB_2"/>
    <property type="match status" value="1"/>
</dbReference>
<dbReference type="Gene3D" id="1.20.80.10">
    <property type="match status" value="1"/>
</dbReference>
<dbReference type="AlphaFoldDB" id="A0A6C0J9Z6"/>
<feature type="domain" description="ACB" evidence="2">
    <location>
        <begin position="4"/>
        <end position="88"/>
    </location>
</feature>
<reference evidence="3" key="1">
    <citation type="journal article" date="2020" name="Nature">
        <title>Giant virus diversity and host interactions through global metagenomics.</title>
        <authorList>
            <person name="Schulz F."/>
            <person name="Roux S."/>
            <person name="Paez-Espino D."/>
            <person name="Jungbluth S."/>
            <person name="Walsh D.A."/>
            <person name="Denef V.J."/>
            <person name="McMahon K.D."/>
            <person name="Konstantinidis K.T."/>
            <person name="Eloe-Fadrosh E.A."/>
            <person name="Kyrpides N.C."/>
            <person name="Woyke T."/>
        </authorList>
    </citation>
    <scope>NUCLEOTIDE SEQUENCE</scope>
    <source>
        <strain evidence="3">GVMAG-M-3300025880-75</strain>
    </source>
</reference>
<dbReference type="GO" id="GO:0006631">
    <property type="term" value="P:fatty acid metabolic process"/>
    <property type="evidence" value="ECO:0007669"/>
    <property type="project" value="TreeGrafter"/>
</dbReference>
<dbReference type="EMBL" id="MN740358">
    <property type="protein sequence ID" value="QHU02449.1"/>
    <property type="molecule type" value="Genomic_DNA"/>
</dbReference>
<protein>
    <recommendedName>
        <fullName evidence="2">ACB domain-containing protein</fullName>
    </recommendedName>
</protein>
<dbReference type="InterPro" id="IPR035984">
    <property type="entry name" value="Acyl-CoA-binding_sf"/>
</dbReference>
<name>A0A6C0J9Z6_9ZZZZ</name>
<proteinExistence type="predicted"/>
<keyword evidence="1" id="KW-0446">Lipid-binding</keyword>
<dbReference type="PROSITE" id="PS00880">
    <property type="entry name" value="ACB_1"/>
    <property type="match status" value="1"/>
</dbReference>
<dbReference type="PRINTS" id="PR00689">
    <property type="entry name" value="ACOABINDINGP"/>
</dbReference>
<dbReference type="PANTHER" id="PTHR23310:SF62">
    <property type="entry name" value="ACYL-COA BINDING PROTEIN 1, ISOFORM A"/>
    <property type="match status" value="1"/>
</dbReference>